<comment type="caution">
    <text evidence="2">The sequence shown here is derived from an EMBL/GenBank/DDBJ whole genome shotgun (WGS) entry which is preliminary data.</text>
</comment>
<organism evidence="2 3">
    <name type="scientific">Bifidobacterium asteroides</name>
    <dbReference type="NCBI Taxonomy" id="1684"/>
    <lineage>
        <taxon>Bacteria</taxon>
        <taxon>Bacillati</taxon>
        <taxon>Actinomycetota</taxon>
        <taxon>Actinomycetes</taxon>
        <taxon>Bifidobacteriales</taxon>
        <taxon>Bifidobacteriaceae</taxon>
        <taxon>Bifidobacterium</taxon>
    </lineage>
</organism>
<dbReference type="AlphaFoldDB" id="A0A318MAZ8"/>
<accession>A0A318MAZ8</accession>
<gene>
    <name evidence="2" type="ORF">DKK75_01940</name>
</gene>
<evidence type="ECO:0000313" key="3">
    <source>
        <dbReference type="Proteomes" id="UP000247744"/>
    </source>
</evidence>
<sequence length="70" mass="7519">MDITLSWWAALLGLPLAIILILRKRNTTYARMSGAIVGCLVGGPSPGADCQHRCSRLSERHKHGYSGPGS</sequence>
<dbReference type="RefSeq" id="WP_110451804.1">
    <property type="nucleotide sequence ID" value="NZ_QGLL01000002.1"/>
</dbReference>
<dbReference type="EMBL" id="QGLL01000002">
    <property type="protein sequence ID" value="PXY85349.1"/>
    <property type="molecule type" value="Genomic_DNA"/>
</dbReference>
<keyword evidence="1" id="KW-1133">Transmembrane helix</keyword>
<reference evidence="2 3" key="1">
    <citation type="submission" date="2018-05" db="EMBL/GenBank/DDBJ databases">
        <title>Reference genomes for bee gut microbiota database.</title>
        <authorList>
            <person name="Ellegaard K.M."/>
        </authorList>
    </citation>
    <scope>NUCLEOTIDE SEQUENCE [LARGE SCALE GENOMIC DNA]</scope>
    <source>
        <strain evidence="2 3">ESL0200</strain>
    </source>
</reference>
<proteinExistence type="predicted"/>
<feature type="transmembrane region" description="Helical" evidence="1">
    <location>
        <begin position="6"/>
        <end position="22"/>
    </location>
</feature>
<keyword evidence="1" id="KW-0812">Transmembrane</keyword>
<dbReference type="Proteomes" id="UP000247744">
    <property type="component" value="Unassembled WGS sequence"/>
</dbReference>
<name>A0A318MAZ8_9BIFI</name>
<keyword evidence="1" id="KW-0472">Membrane</keyword>
<dbReference type="OrthoDB" id="2136698at2"/>
<protein>
    <submittedName>
        <fullName evidence="2">Uncharacterized protein</fullName>
    </submittedName>
</protein>
<evidence type="ECO:0000313" key="2">
    <source>
        <dbReference type="EMBL" id="PXY85349.1"/>
    </source>
</evidence>
<evidence type="ECO:0000256" key="1">
    <source>
        <dbReference type="SAM" id="Phobius"/>
    </source>
</evidence>